<evidence type="ECO:0000256" key="2">
    <source>
        <dbReference type="ARBA" id="ARBA00008441"/>
    </source>
</evidence>
<dbReference type="CDD" id="cd09916">
    <property type="entry name" value="CpxP_like"/>
    <property type="match status" value="1"/>
</dbReference>
<gene>
    <name evidence="6" type="ORF">BCS90_02930</name>
</gene>
<dbReference type="PANTHER" id="PTHR38102">
    <property type="entry name" value="PERIPLASMIC CHAPERONE SPY"/>
    <property type="match status" value="1"/>
</dbReference>
<dbReference type="GeneID" id="50232497"/>
<accession>A0A7Z1ME70</accession>
<evidence type="ECO:0000256" key="3">
    <source>
        <dbReference type="ARBA" id="ARBA00022729"/>
    </source>
</evidence>
<name>A0A7Z1ME70_9VIBR</name>
<evidence type="ECO:0008006" key="7">
    <source>
        <dbReference type="Google" id="ProtNLM"/>
    </source>
</evidence>
<comment type="subcellular location">
    <subcellularLocation>
        <location evidence="1">Periplasm</location>
    </subcellularLocation>
</comment>
<evidence type="ECO:0000256" key="5">
    <source>
        <dbReference type="SAM" id="SignalP"/>
    </source>
</evidence>
<keyword evidence="4" id="KW-0574">Periplasm</keyword>
<dbReference type="GO" id="GO:0030288">
    <property type="term" value="C:outer membrane-bounded periplasmic space"/>
    <property type="evidence" value="ECO:0007669"/>
    <property type="project" value="TreeGrafter"/>
</dbReference>
<sequence>MKSLKKSLCVLTASALLVTAPFVSASSPQQLPQPVLSPLQMVIASLNLTEEQQAEVFSFVEDYQSDRTEIDMDKAIELKKKQISLVTQPDFDEAEMEKVIDTVQATEKSMVMQEMRLKNNIYNVLTEEQKEQFKTMMKSVLSGNK</sequence>
<dbReference type="EMBL" id="MDBS01000067">
    <property type="protein sequence ID" value="PMP23788.1"/>
    <property type="molecule type" value="Genomic_DNA"/>
</dbReference>
<evidence type="ECO:0000256" key="1">
    <source>
        <dbReference type="ARBA" id="ARBA00004418"/>
    </source>
</evidence>
<comment type="similarity">
    <text evidence="2">Belongs to the CpxP/Spy family.</text>
</comment>
<dbReference type="Gene3D" id="1.20.120.1490">
    <property type="match status" value="1"/>
</dbReference>
<dbReference type="InterPro" id="IPR052211">
    <property type="entry name" value="Cpx_auxiliary_protein"/>
</dbReference>
<dbReference type="InterPro" id="IPR012899">
    <property type="entry name" value="LTXXQ"/>
</dbReference>
<evidence type="ECO:0000256" key="4">
    <source>
        <dbReference type="ARBA" id="ARBA00022764"/>
    </source>
</evidence>
<feature type="signal peptide" evidence="5">
    <location>
        <begin position="1"/>
        <end position="25"/>
    </location>
</feature>
<reference evidence="6" key="1">
    <citation type="submission" date="2016-07" db="EMBL/GenBank/DDBJ databases">
        <authorList>
            <person name="Kauffman K."/>
            <person name="Arevalo P."/>
            <person name="Polz M.F."/>
        </authorList>
    </citation>
    <scope>NUCLEOTIDE SEQUENCE</scope>
    <source>
        <strain evidence="6">10N.222.46.E12</strain>
    </source>
</reference>
<dbReference type="Pfam" id="PF07813">
    <property type="entry name" value="LTXXQ"/>
    <property type="match status" value="1"/>
</dbReference>
<keyword evidence="3 5" id="KW-0732">Signal</keyword>
<comment type="caution">
    <text evidence="6">The sequence shown here is derived from an EMBL/GenBank/DDBJ whole genome shotgun (WGS) entry which is preliminary data.</text>
</comment>
<dbReference type="GO" id="GO:0051082">
    <property type="term" value="F:unfolded protein binding"/>
    <property type="evidence" value="ECO:0007669"/>
    <property type="project" value="TreeGrafter"/>
</dbReference>
<organism evidence="6">
    <name type="scientific">Vibrio cyclitrophicus</name>
    <dbReference type="NCBI Taxonomy" id="47951"/>
    <lineage>
        <taxon>Bacteria</taxon>
        <taxon>Pseudomonadati</taxon>
        <taxon>Pseudomonadota</taxon>
        <taxon>Gammaproteobacteria</taxon>
        <taxon>Vibrionales</taxon>
        <taxon>Vibrionaceae</taxon>
        <taxon>Vibrio</taxon>
    </lineage>
</organism>
<reference evidence="6" key="2">
    <citation type="journal article" date="2018" name="Nature">
        <title>A major lineage of non-tailed dsDNA viruses as unrecognized killers of marine bacteria.</title>
        <authorList>
            <person name="Kauffman K.M."/>
            <person name="Hussain F.A."/>
            <person name="Yang J."/>
            <person name="Arevalo P."/>
            <person name="Brown J.M."/>
            <person name="Chang W.K."/>
            <person name="VanInsberghe D."/>
            <person name="Elsherbini J."/>
            <person name="Sharma R.S."/>
            <person name="Cutler M.B."/>
            <person name="Kelly L."/>
            <person name="Polz M.F."/>
        </authorList>
    </citation>
    <scope>NUCLEOTIDE SEQUENCE</scope>
    <source>
        <strain evidence="6">10N.222.46.E12</strain>
    </source>
</reference>
<dbReference type="RefSeq" id="WP_010430581.1">
    <property type="nucleotide sequence ID" value="NZ_AP025481.1"/>
</dbReference>
<dbReference type="PANTHER" id="PTHR38102:SF1">
    <property type="entry name" value="PERIPLASMIC CHAPERONE SPY"/>
    <property type="match status" value="1"/>
</dbReference>
<evidence type="ECO:0000313" key="6">
    <source>
        <dbReference type="EMBL" id="PMP23788.1"/>
    </source>
</evidence>
<protein>
    <recommendedName>
        <fullName evidence="7">Periplasmic heavy metal sensor</fullName>
    </recommendedName>
</protein>
<proteinExistence type="inferred from homology"/>
<feature type="chain" id="PRO_5030900318" description="Periplasmic heavy metal sensor" evidence="5">
    <location>
        <begin position="26"/>
        <end position="145"/>
    </location>
</feature>
<dbReference type="AlphaFoldDB" id="A0A7Z1ME70"/>